<dbReference type="Gene3D" id="1.10.10.10">
    <property type="entry name" value="Winged helix-like DNA-binding domain superfamily/Winged helix DNA-binding domain"/>
    <property type="match status" value="1"/>
</dbReference>
<dbReference type="GO" id="GO:0003677">
    <property type="term" value="F:DNA binding"/>
    <property type="evidence" value="ECO:0007669"/>
    <property type="project" value="InterPro"/>
</dbReference>
<evidence type="ECO:0000259" key="1">
    <source>
        <dbReference type="SMART" id="SM00421"/>
    </source>
</evidence>
<sequence length="397" mass="44215">MPNIDLEIEYYNDLVESIYDAAQNNSSWSEPLEELRKLFGANYVTLILKQPLPDDEQGIGLMVAVGGNIDDESKIQYLPYGHTLTPFNDQEPNTIVTVDDLMDEQQWIESSYRRHWCMHNDVYHVMAVDISIPDVGNLPFRITRGEADTAFSAEDKALCQFFVSHLRRALGIHLQLNRSESLGSMYSQAIGRLSIATIKIDEQGKVLDQNIFAREIIDAGDGLKIVCGKLTATSSSDNRELKHLVKGAFERARNNRKNILPEAMSVSRPSCEVNLGIVVEVIPGLDWAEGKGQAQAIVYIRDSVSKSQASSDMAKKLFGLTPAETALSLQLTNGLSLEEASEALNIRRNTARAHLRAIFSKTGVRRQTELVRIFLNSVAALGYNNVDSKSNDIRTEE</sequence>
<dbReference type="RefSeq" id="WP_012155371.1">
    <property type="nucleotide sequence ID" value="NC_009901.1"/>
</dbReference>
<dbReference type="eggNOG" id="COG2771">
    <property type="taxonomic scope" value="Bacteria"/>
</dbReference>
<organism evidence="2 3">
    <name type="scientific">Shewanella pealeana (strain ATCC 700345 / ANG-SQ1)</name>
    <dbReference type="NCBI Taxonomy" id="398579"/>
    <lineage>
        <taxon>Bacteria</taxon>
        <taxon>Pseudomonadati</taxon>
        <taxon>Pseudomonadota</taxon>
        <taxon>Gammaproteobacteria</taxon>
        <taxon>Alteromonadales</taxon>
        <taxon>Shewanellaceae</taxon>
        <taxon>Shewanella</taxon>
    </lineage>
</organism>
<reference evidence="2 3" key="1">
    <citation type="submission" date="2007-10" db="EMBL/GenBank/DDBJ databases">
        <title>Complete sequence of Shewanella pealeana ATCC 700345.</title>
        <authorList>
            <consortium name="US DOE Joint Genome Institute"/>
            <person name="Copeland A."/>
            <person name="Lucas S."/>
            <person name="Lapidus A."/>
            <person name="Barry K."/>
            <person name="Glavina del Rio T."/>
            <person name="Dalin E."/>
            <person name="Tice H."/>
            <person name="Pitluck S."/>
            <person name="Chertkov O."/>
            <person name="Brettin T."/>
            <person name="Bruce D."/>
            <person name="Detter J.C."/>
            <person name="Han C."/>
            <person name="Schmutz J."/>
            <person name="Larimer F."/>
            <person name="Land M."/>
            <person name="Hauser L."/>
            <person name="Kyrpides N."/>
            <person name="Kim E."/>
            <person name="Zhao J.-S.Z."/>
            <person name="Manno D."/>
            <person name="Hawari J."/>
            <person name="Richardson P."/>
        </authorList>
    </citation>
    <scope>NUCLEOTIDE SEQUENCE [LARGE SCALE GENOMIC DNA]</scope>
    <source>
        <strain evidence="3">ATCC 700345 / ANG-SQ1</strain>
    </source>
</reference>
<dbReference type="InterPro" id="IPR000792">
    <property type="entry name" value="Tscrpt_reg_LuxR_C"/>
</dbReference>
<evidence type="ECO:0000313" key="2">
    <source>
        <dbReference type="EMBL" id="ABV87455.1"/>
    </source>
</evidence>
<dbReference type="SUPFAM" id="SSF46894">
    <property type="entry name" value="C-terminal effector domain of the bipartite response regulators"/>
    <property type="match status" value="1"/>
</dbReference>
<proteinExistence type="predicted"/>
<dbReference type="HOGENOM" id="CLU_037939_5_0_6"/>
<accession>A8H4G8</accession>
<name>A8H4G8_SHEPA</name>
<dbReference type="OrthoDB" id="8874570at2"/>
<dbReference type="EMBL" id="CP000851">
    <property type="protein sequence ID" value="ABV87455.1"/>
    <property type="molecule type" value="Genomic_DNA"/>
</dbReference>
<dbReference type="SMART" id="SM00421">
    <property type="entry name" value="HTH_LUXR"/>
    <property type="match status" value="1"/>
</dbReference>
<dbReference type="InterPro" id="IPR036388">
    <property type="entry name" value="WH-like_DNA-bd_sf"/>
</dbReference>
<keyword evidence="3" id="KW-1185">Reference proteome</keyword>
<gene>
    <name evidence="2" type="ordered locus">Spea_2135</name>
</gene>
<dbReference type="GO" id="GO:0006355">
    <property type="term" value="P:regulation of DNA-templated transcription"/>
    <property type="evidence" value="ECO:0007669"/>
    <property type="project" value="InterPro"/>
</dbReference>
<dbReference type="AlphaFoldDB" id="A8H4G8"/>
<dbReference type="STRING" id="398579.Spea_2135"/>
<protein>
    <submittedName>
        <fullName evidence="2">Transcriptional regulator, LuxR family</fullName>
    </submittedName>
</protein>
<evidence type="ECO:0000313" key="3">
    <source>
        <dbReference type="Proteomes" id="UP000002608"/>
    </source>
</evidence>
<dbReference type="Proteomes" id="UP000002608">
    <property type="component" value="Chromosome"/>
</dbReference>
<feature type="domain" description="HTH luxR-type" evidence="1">
    <location>
        <begin position="317"/>
        <end position="374"/>
    </location>
</feature>
<dbReference type="InterPro" id="IPR016032">
    <property type="entry name" value="Sig_transdc_resp-reg_C-effctor"/>
</dbReference>
<dbReference type="KEGG" id="spl:Spea_2135"/>